<dbReference type="Proteomes" id="UP001189429">
    <property type="component" value="Unassembled WGS sequence"/>
</dbReference>
<evidence type="ECO:0000256" key="2">
    <source>
        <dbReference type="ARBA" id="ARBA00022598"/>
    </source>
</evidence>
<dbReference type="PANTHER" id="PTHR18866">
    <property type="entry name" value="CARBOXYLASE:PYRUVATE/ACETYL-COA/PROPIONYL-COA CARBOXYLASE"/>
    <property type="match status" value="1"/>
</dbReference>
<evidence type="ECO:0000259" key="10">
    <source>
        <dbReference type="PROSITE" id="PS50979"/>
    </source>
</evidence>
<evidence type="ECO:0000256" key="7">
    <source>
        <dbReference type="SAM" id="MobiDB-lite"/>
    </source>
</evidence>
<evidence type="ECO:0000256" key="5">
    <source>
        <dbReference type="ARBA" id="ARBA00023267"/>
    </source>
</evidence>
<dbReference type="PROSITE" id="PS50975">
    <property type="entry name" value="ATP_GRASP"/>
    <property type="match status" value="1"/>
</dbReference>
<keyword evidence="4 6" id="KW-0067">ATP-binding</keyword>
<dbReference type="InterPro" id="IPR005482">
    <property type="entry name" value="Biotin_COase_C"/>
</dbReference>
<dbReference type="PROSITE" id="PS00188">
    <property type="entry name" value="BIOTIN"/>
    <property type="match status" value="1"/>
</dbReference>
<dbReference type="SUPFAM" id="SSF51246">
    <property type="entry name" value="Rudiment single hybrid motif"/>
    <property type="match status" value="1"/>
</dbReference>
<dbReference type="SMART" id="SM00878">
    <property type="entry name" value="Biotin_carb_C"/>
    <property type="match status" value="1"/>
</dbReference>
<dbReference type="InterPro" id="IPR011054">
    <property type="entry name" value="Rudment_hybrid_motif"/>
</dbReference>
<dbReference type="Pfam" id="PF00289">
    <property type="entry name" value="Biotin_carb_N"/>
    <property type="match status" value="1"/>
</dbReference>
<evidence type="ECO:0000256" key="1">
    <source>
        <dbReference type="ARBA" id="ARBA00001953"/>
    </source>
</evidence>
<dbReference type="InterPro" id="IPR050856">
    <property type="entry name" value="Biotin_carboxylase_complex"/>
</dbReference>
<dbReference type="CDD" id="cd06850">
    <property type="entry name" value="biotinyl_domain"/>
    <property type="match status" value="1"/>
</dbReference>
<dbReference type="PROSITE" id="PS50968">
    <property type="entry name" value="BIOTINYL_LIPOYL"/>
    <property type="match status" value="1"/>
</dbReference>
<proteinExistence type="predicted"/>
<dbReference type="Pfam" id="PF02786">
    <property type="entry name" value="CPSase_L_D2"/>
    <property type="match status" value="1"/>
</dbReference>
<feature type="domain" description="Lipoyl-binding" evidence="8">
    <location>
        <begin position="483"/>
        <end position="558"/>
    </location>
</feature>
<evidence type="ECO:0000256" key="4">
    <source>
        <dbReference type="ARBA" id="ARBA00022840"/>
    </source>
</evidence>
<gene>
    <name evidence="11" type="ORF">PCOR1329_LOCUS32593</name>
</gene>
<dbReference type="InterPro" id="IPR005481">
    <property type="entry name" value="BC-like_N"/>
</dbReference>
<evidence type="ECO:0000313" key="11">
    <source>
        <dbReference type="EMBL" id="CAK0835946.1"/>
    </source>
</evidence>
<comment type="cofactor">
    <cofactor evidence="1">
        <name>biotin</name>
        <dbReference type="ChEBI" id="CHEBI:57586"/>
    </cofactor>
</comment>
<dbReference type="InterPro" id="IPR000089">
    <property type="entry name" value="Biotin_lipoyl"/>
</dbReference>
<dbReference type="Pfam" id="PF00364">
    <property type="entry name" value="Biotin_lipoyl"/>
    <property type="match status" value="1"/>
</dbReference>
<organism evidence="11 12">
    <name type="scientific">Prorocentrum cordatum</name>
    <dbReference type="NCBI Taxonomy" id="2364126"/>
    <lineage>
        <taxon>Eukaryota</taxon>
        <taxon>Sar</taxon>
        <taxon>Alveolata</taxon>
        <taxon>Dinophyceae</taxon>
        <taxon>Prorocentrales</taxon>
        <taxon>Prorocentraceae</taxon>
        <taxon>Prorocentrum</taxon>
    </lineage>
</organism>
<evidence type="ECO:0000259" key="8">
    <source>
        <dbReference type="PROSITE" id="PS50968"/>
    </source>
</evidence>
<keyword evidence="12" id="KW-1185">Reference proteome</keyword>
<dbReference type="PANTHER" id="PTHR18866:SF33">
    <property type="entry name" value="METHYLCROTONOYL-COA CARBOXYLASE SUBUNIT ALPHA, MITOCHONDRIAL-RELATED"/>
    <property type="match status" value="1"/>
</dbReference>
<dbReference type="Gene3D" id="3.30.470.20">
    <property type="entry name" value="ATP-grasp fold, B domain"/>
    <property type="match status" value="1"/>
</dbReference>
<dbReference type="PROSITE" id="PS50979">
    <property type="entry name" value="BC"/>
    <property type="match status" value="1"/>
</dbReference>
<dbReference type="InterPro" id="IPR005479">
    <property type="entry name" value="CPAse_ATP-bd"/>
</dbReference>
<dbReference type="SUPFAM" id="SSF52440">
    <property type="entry name" value="PreATP-grasp domain"/>
    <property type="match status" value="1"/>
</dbReference>
<dbReference type="PROSITE" id="PS00866">
    <property type="entry name" value="CPSASE_1"/>
    <property type="match status" value="1"/>
</dbReference>
<dbReference type="EMBL" id="CAUYUJ010013302">
    <property type="protein sequence ID" value="CAK0835946.1"/>
    <property type="molecule type" value="Genomic_DNA"/>
</dbReference>
<feature type="domain" description="Biotin carboxylation" evidence="10">
    <location>
        <begin position="26"/>
        <end position="472"/>
    </location>
</feature>
<dbReference type="Gene3D" id="2.40.50.100">
    <property type="match status" value="1"/>
</dbReference>
<keyword evidence="5" id="KW-0092">Biotin</keyword>
<evidence type="ECO:0000259" key="9">
    <source>
        <dbReference type="PROSITE" id="PS50975"/>
    </source>
</evidence>
<dbReference type="InterPro" id="IPR016185">
    <property type="entry name" value="PreATP-grasp_dom_sf"/>
</dbReference>
<dbReference type="Pfam" id="PF02785">
    <property type="entry name" value="Biotin_carb_C"/>
    <property type="match status" value="1"/>
</dbReference>
<evidence type="ECO:0000256" key="3">
    <source>
        <dbReference type="ARBA" id="ARBA00022741"/>
    </source>
</evidence>
<evidence type="ECO:0008006" key="13">
    <source>
        <dbReference type="Google" id="ProtNLM"/>
    </source>
</evidence>
<dbReference type="InterPro" id="IPR011761">
    <property type="entry name" value="ATP-grasp"/>
</dbReference>
<name>A0ABN9STX5_9DINO</name>
<feature type="compositionally biased region" description="Basic and acidic residues" evidence="7">
    <location>
        <begin position="630"/>
        <end position="645"/>
    </location>
</feature>
<feature type="domain" description="ATP-grasp" evidence="9">
    <location>
        <begin position="146"/>
        <end position="348"/>
    </location>
</feature>
<keyword evidence="3 6" id="KW-0547">Nucleotide-binding</keyword>
<dbReference type="InterPro" id="IPR011053">
    <property type="entry name" value="Single_hybrid_motif"/>
</dbReference>
<evidence type="ECO:0000256" key="6">
    <source>
        <dbReference type="PROSITE-ProRule" id="PRU00409"/>
    </source>
</evidence>
<dbReference type="InterPro" id="IPR001882">
    <property type="entry name" value="Biotin_BS"/>
</dbReference>
<comment type="caution">
    <text evidence="11">The sequence shown here is derived from an EMBL/GenBank/DDBJ whole genome shotgun (WGS) entry which is preliminary data.</text>
</comment>
<dbReference type="PROSITE" id="PS00867">
    <property type="entry name" value="CPSASE_2"/>
    <property type="match status" value="1"/>
</dbReference>
<sequence length="645" mass="68532">MALPRRRLRALGQHISAAQCAAQEPPFGRLLVANRGEIACRIHRAAKALGIETVGVYTQEDAESLHRHTVDRAVALPAGATPVAPYLDAEAIAELAVREGCTAVHPGYGFLSENEHFAGLCGERGVAFVGPRPETIALFGDKTRAKERAVAAGLPVLESSPGCSSAEEAQAFLKQRPMRFPLLLKASYGGGGRGQAVVEAPEAFAEAFDRCSQEATMSFGRGEVFVERFLARARHIEVQILGDGSRCVHVFERDCSVQLRKQKVVEIAPAQGIAPRLRERICSAAVRLCESVGYLNAGTVEFLVEGELTDPEAGFYFLELNPRIQVEHTITEEVAGLDLVQLQLRVAAGRSLGDLGIRQELLRIDGVAIQVRVGLLPGGGGRVAEYREPGGVRVDSSVASGTEAVTAYDPMIAKLIVRGADHAEALGRARKAVEDFVVDGLKVNKEFLDRVLAHPDVGRGGVHTTWVEDLKLHLSAPKASSAGGGAGTVFSLEAPFSGQVTEIKVRAGDVLAAGDVVVVLSAMKMLNDIVADRPAKVLEVLVQKDVQVSEGVALVKLEATGDAPAEEALPALPRSERRAAGPAGGGVSSAWPLLAPGWQEDAAYRQRVEVNTALCGELQRRLAVVSAGGPEKDARGRRRGAPEEP</sequence>
<keyword evidence="2" id="KW-0436">Ligase</keyword>
<reference evidence="11" key="1">
    <citation type="submission" date="2023-10" db="EMBL/GenBank/DDBJ databases">
        <authorList>
            <person name="Chen Y."/>
            <person name="Shah S."/>
            <person name="Dougan E. K."/>
            <person name="Thang M."/>
            <person name="Chan C."/>
        </authorList>
    </citation>
    <scope>NUCLEOTIDE SEQUENCE [LARGE SCALE GENOMIC DNA]</scope>
</reference>
<feature type="region of interest" description="Disordered" evidence="7">
    <location>
        <begin position="625"/>
        <end position="645"/>
    </location>
</feature>
<dbReference type="SUPFAM" id="SSF56059">
    <property type="entry name" value="Glutathione synthetase ATP-binding domain-like"/>
    <property type="match status" value="1"/>
</dbReference>
<evidence type="ECO:0000313" key="12">
    <source>
        <dbReference type="Proteomes" id="UP001189429"/>
    </source>
</evidence>
<accession>A0ABN9STX5</accession>
<feature type="region of interest" description="Disordered" evidence="7">
    <location>
        <begin position="566"/>
        <end position="586"/>
    </location>
</feature>
<dbReference type="InterPro" id="IPR011764">
    <property type="entry name" value="Biotin_carboxylation_dom"/>
</dbReference>
<dbReference type="SUPFAM" id="SSF51230">
    <property type="entry name" value="Single hybrid motif"/>
    <property type="match status" value="1"/>
</dbReference>
<protein>
    <recommendedName>
        <fullName evidence="13">Acetyl-CoA carboxylase</fullName>
    </recommendedName>
</protein>